<dbReference type="PANTHER" id="PTHR43540">
    <property type="entry name" value="PEROXYUREIDOACRYLATE/UREIDOACRYLATE AMIDOHYDROLASE-RELATED"/>
    <property type="match status" value="1"/>
</dbReference>
<dbReference type="Gene3D" id="3.40.50.850">
    <property type="entry name" value="Isochorismatase-like"/>
    <property type="match status" value="1"/>
</dbReference>
<accession>A0A7Y4P3K3</accession>
<gene>
    <name evidence="3" type="ORF">HKX40_02975</name>
</gene>
<sequence length="190" mass="20691">MPISQLDAHTALIVIDLQKSISKIPTVHPFADVLAQSCRLVQTFRKHGLPVILVNVVGRVPGRAEQPLGAGSIPPEETVLMPELDIQPQDYLISKKTWGAFSNSKLKEILVAESVTQVVICGVATTMGVESTARQASELGLNVTLAIDAMTDRSLEAHTNSIERIFPRLGETGSTQEIIEWLEKWGEGQN</sequence>
<dbReference type="Proteomes" id="UP000541421">
    <property type="component" value="Unassembled WGS sequence"/>
</dbReference>
<evidence type="ECO:0000313" key="4">
    <source>
        <dbReference type="Proteomes" id="UP000541421"/>
    </source>
</evidence>
<dbReference type="InterPro" id="IPR050272">
    <property type="entry name" value="Isochorismatase-like_hydrls"/>
</dbReference>
<evidence type="ECO:0000313" key="3">
    <source>
        <dbReference type="EMBL" id="NOL49107.1"/>
    </source>
</evidence>
<dbReference type="PANTHER" id="PTHR43540:SF7">
    <property type="entry name" value="ISOCHORISMATASE FAMILY PROTEIN YECD"/>
    <property type="match status" value="1"/>
</dbReference>
<feature type="domain" description="Isochorismatase-like" evidence="2">
    <location>
        <begin position="10"/>
        <end position="177"/>
    </location>
</feature>
<dbReference type="Pfam" id="PF00857">
    <property type="entry name" value="Isochorismatase"/>
    <property type="match status" value="1"/>
</dbReference>
<organism evidence="3 4">
    <name type="scientific">Pelistega europaea</name>
    <dbReference type="NCBI Taxonomy" id="106147"/>
    <lineage>
        <taxon>Bacteria</taxon>
        <taxon>Pseudomonadati</taxon>
        <taxon>Pseudomonadota</taxon>
        <taxon>Betaproteobacteria</taxon>
        <taxon>Burkholderiales</taxon>
        <taxon>Alcaligenaceae</taxon>
        <taxon>Pelistega</taxon>
    </lineage>
</organism>
<dbReference type="CDD" id="cd00431">
    <property type="entry name" value="cysteine_hydrolases"/>
    <property type="match status" value="1"/>
</dbReference>
<protein>
    <submittedName>
        <fullName evidence="3">Cysteine hydrolase</fullName>
    </submittedName>
</protein>
<proteinExistence type="predicted"/>
<evidence type="ECO:0000256" key="1">
    <source>
        <dbReference type="ARBA" id="ARBA00022801"/>
    </source>
</evidence>
<dbReference type="InterPro" id="IPR000868">
    <property type="entry name" value="Isochorismatase-like_dom"/>
</dbReference>
<evidence type="ECO:0000259" key="2">
    <source>
        <dbReference type="Pfam" id="PF00857"/>
    </source>
</evidence>
<dbReference type="GO" id="GO:0016787">
    <property type="term" value="F:hydrolase activity"/>
    <property type="evidence" value="ECO:0007669"/>
    <property type="project" value="UniProtKB-KW"/>
</dbReference>
<dbReference type="InterPro" id="IPR036380">
    <property type="entry name" value="Isochorismatase-like_sf"/>
</dbReference>
<comment type="caution">
    <text evidence="3">The sequence shown here is derived from an EMBL/GenBank/DDBJ whole genome shotgun (WGS) entry which is preliminary data.</text>
</comment>
<keyword evidence="1 3" id="KW-0378">Hydrolase</keyword>
<dbReference type="AlphaFoldDB" id="A0A7Y4P3K3"/>
<dbReference type="SUPFAM" id="SSF52499">
    <property type="entry name" value="Isochorismatase-like hydrolases"/>
    <property type="match status" value="1"/>
</dbReference>
<dbReference type="EMBL" id="JABGBO010000003">
    <property type="protein sequence ID" value="NOL49107.1"/>
    <property type="molecule type" value="Genomic_DNA"/>
</dbReference>
<dbReference type="RefSeq" id="WP_171588088.1">
    <property type="nucleotide sequence ID" value="NZ_JABGBO010000003.1"/>
</dbReference>
<name>A0A7Y4P3K3_9BURK</name>
<keyword evidence="4" id="KW-1185">Reference proteome</keyword>
<reference evidence="3 4" key="1">
    <citation type="submission" date="2020-05" db="EMBL/GenBank/DDBJ databases">
        <authorList>
            <person name="Niu N."/>
        </authorList>
    </citation>
    <scope>NUCLEOTIDE SEQUENCE [LARGE SCALE GENOMIC DNA]</scope>
    <source>
        <strain evidence="3 4">LMG10982</strain>
    </source>
</reference>